<evidence type="ECO:0000256" key="1">
    <source>
        <dbReference type="ARBA" id="ARBA00022475"/>
    </source>
</evidence>
<dbReference type="InterPro" id="IPR006059">
    <property type="entry name" value="SBP"/>
</dbReference>
<keyword evidence="4" id="KW-0564">Palmitate</keyword>
<gene>
    <name evidence="8" type="ORF">H9926_04340</name>
</gene>
<reference evidence="8" key="2">
    <citation type="submission" date="2021-04" db="EMBL/GenBank/DDBJ databases">
        <authorList>
            <person name="Gilroy R."/>
        </authorList>
    </citation>
    <scope>NUCLEOTIDE SEQUENCE</scope>
    <source>
        <strain evidence="8">ChiBcec1-1630</strain>
    </source>
</reference>
<keyword evidence="1" id="KW-1003">Cell membrane</keyword>
<evidence type="ECO:0000256" key="7">
    <source>
        <dbReference type="SAM" id="SignalP"/>
    </source>
</evidence>
<feature type="compositionally biased region" description="Low complexity" evidence="6">
    <location>
        <begin position="28"/>
        <end position="65"/>
    </location>
</feature>
<keyword evidence="3" id="KW-0472">Membrane</keyword>
<dbReference type="Proteomes" id="UP000823922">
    <property type="component" value="Unassembled WGS sequence"/>
</dbReference>
<organism evidence="8 9">
    <name type="scientific">Candidatus Eisenbergiella intestinigallinarum</name>
    <dbReference type="NCBI Taxonomy" id="2838549"/>
    <lineage>
        <taxon>Bacteria</taxon>
        <taxon>Bacillati</taxon>
        <taxon>Bacillota</taxon>
        <taxon>Clostridia</taxon>
        <taxon>Lachnospirales</taxon>
        <taxon>Lachnospiraceae</taxon>
        <taxon>Eisenbergiella</taxon>
    </lineage>
</organism>
<protein>
    <submittedName>
        <fullName evidence="8">Extracellular solute-binding protein</fullName>
    </submittedName>
</protein>
<evidence type="ECO:0000313" key="8">
    <source>
        <dbReference type="EMBL" id="HJC87227.1"/>
    </source>
</evidence>
<evidence type="ECO:0000256" key="4">
    <source>
        <dbReference type="ARBA" id="ARBA00023139"/>
    </source>
</evidence>
<reference evidence="8" key="1">
    <citation type="journal article" date="2021" name="PeerJ">
        <title>Extensive microbial diversity within the chicken gut microbiome revealed by metagenomics and culture.</title>
        <authorList>
            <person name="Gilroy R."/>
            <person name="Ravi A."/>
            <person name="Getino M."/>
            <person name="Pursley I."/>
            <person name="Horton D.L."/>
            <person name="Alikhan N.F."/>
            <person name="Baker D."/>
            <person name="Gharbi K."/>
            <person name="Hall N."/>
            <person name="Watson M."/>
            <person name="Adriaenssens E.M."/>
            <person name="Foster-Nyarko E."/>
            <person name="Jarju S."/>
            <person name="Secka A."/>
            <person name="Antonio M."/>
            <person name="Oren A."/>
            <person name="Chaudhuri R.R."/>
            <person name="La Ragione R."/>
            <person name="Hildebrand F."/>
            <person name="Pallen M.J."/>
        </authorList>
    </citation>
    <scope>NUCLEOTIDE SEQUENCE</scope>
    <source>
        <strain evidence="8">ChiBcec1-1630</strain>
    </source>
</reference>
<dbReference type="Pfam" id="PF01547">
    <property type="entry name" value="SBP_bac_1"/>
    <property type="match status" value="1"/>
</dbReference>
<dbReference type="InterPro" id="IPR050490">
    <property type="entry name" value="Bact_solute-bd_prot1"/>
</dbReference>
<evidence type="ECO:0000313" key="9">
    <source>
        <dbReference type="Proteomes" id="UP000823922"/>
    </source>
</evidence>
<feature type="chain" id="PRO_5039037939" evidence="7">
    <location>
        <begin position="28"/>
        <end position="427"/>
    </location>
</feature>
<proteinExistence type="predicted"/>
<dbReference type="PROSITE" id="PS51257">
    <property type="entry name" value="PROKAR_LIPOPROTEIN"/>
    <property type="match status" value="1"/>
</dbReference>
<accession>A0A9D2QKG9</accession>
<dbReference type="SUPFAM" id="SSF53850">
    <property type="entry name" value="Periplasmic binding protein-like II"/>
    <property type="match status" value="1"/>
</dbReference>
<dbReference type="EMBL" id="DWVS01000107">
    <property type="protein sequence ID" value="HJC87227.1"/>
    <property type="molecule type" value="Genomic_DNA"/>
</dbReference>
<feature type="non-terminal residue" evidence="8">
    <location>
        <position position="427"/>
    </location>
</feature>
<dbReference type="AlphaFoldDB" id="A0A9D2QKG9"/>
<keyword evidence="2 7" id="KW-0732">Signal</keyword>
<dbReference type="Gene3D" id="3.40.190.10">
    <property type="entry name" value="Periplasmic binding protein-like II"/>
    <property type="match status" value="2"/>
</dbReference>
<dbReference type="PANTHER" id="PTHR43649">
    <property type="entry name" value="ARABINOSE-BINDING PROTEIN-RELATED"/>
    <property type="match status" value="1"/>
</dbReference>
<name>A0A9D2QKG9_9FIRM</name>
<evidence type="ECO:0000256" key="5">
    <source>
        <dbReference type="ARBA" id="ARBA00023288"/>
    </source>
</evidence>
<evidence type="ECO:0000256" key="2">
    <source>
        <dbReference type="ARBA" id="ARBA00022729"/>
    </source>
</evidence>
<comment type="caution">
    <text evidence="8">The sequence shown here is derived from an EMBL/GenBank/DDBJ whole genome shotgun (WGS) entry which is preliminary data.</text>
</comment>
<feature type="signal peptide" evidence="7">
    <location>
        <begin position="1"/>
        <end position="27"/>
    </location>
</feature>
<evidence type="ECO:0000256" key="3">
    <source>
        <dbReference type="ARBA" id="ARBA00023136"/>
    </source>
</evidence>
<evidence type="ECO:0000256" key="6">
    <source>
        <dbReference type="SAM" id="MobiDB-lite"/>
    </source>
</evidence>
<dbReference type="PANTHER" id="PTHR43649:SF33">
    <property type="entry name" value="POLYGALACTURONAN_RHAMNOGALACTURONAN-BINDING PROTEIN YTCQ"/>
    <property type="match status" value="1"/>
</dbReference>
<sequence length="427" mass="46866">MRRKNIFKKSMAATLAIVIASMGIGCGSTSSTETSSVAESTAAASTEAAATEEAPTAESSSAEGTEAGEEDLYGEEVTINVMAWDRGSAAPGTTTEDNAMTQWIQEQVKEKFNINVEFTSVPRAESDDKLNIMMAGGSAPDIVFTYDQNLFYNYASSGALHDLTDVYAKYGSNIEEYCSEAQPISLLGDAKYAVMKQRGTENPRHVAYIRKDWLDELGMELPTTKEELGEYLYAVKENKLGGDSTIPWAMGGRSDTEKVYLNFVGSYVNLESDRDAYIYNEAYMLVAPGAKDGLKQLNTWYNDGLITQDFPTDTSEDMYKAAIANGSAGFVLDDTTAPWSSIEVLNNNVGHETFVPVMCFDLEDGSYRNPFNPRYAMFVMIPSSVSKEKLEACMKYLNWMADPEVAVNITYTPEHETNEEGVALAPT</sequence>
<feature type="region of interest" description="Disordered" evidence="6">
    <location>
        <begin position="28"/>
        <end position="72"/>
    </location>
</feature>
<keyword evidence="5" id="KW-0449">Lipoprotein</keyword>